<dbReference type="GO" id="GO:0070573">
    <property type="term" value="F:metallodipeptidase activity"/>
    <property type="evidence" value="ECO:0007669"/>
    <property type="project" value="InterPro"/>
</dbReference>
<organism evidence="1 2">
    <name type="scientific">Planifilum fimeticola</name>
    <dbReference type="NCBI Taxonomy" id="201975"/>
    <lineage>
        <taxon>Bacteria</taxon>
        <taxon>Bacillati</taxon>
        <taxon>Bacillota</taxon>
        <taxon>Bacilli</taxon>
        <taxon>Bacillales</taxon>
        <taxon>Thermoactinomycetaceae</taxon>
        <taxon>Planifilum</taxon>
    </lineage>
</organism>
<evidence type="ECO:0000313" key="2">
    <source>
        <dbReference type="Proteomes" id="UP000237797"/>
    </source>
</evidence>
<dbReference type="InterPro" id="IPR000180">
    <property type="entry name" value="Dipep_AS"/>
</dbReference>
<name>A0A2T0LHI5_9BACL</name>
<sequence>MRWIDGHCDVLWKLWDAREPISFYDAKSPLDVRFPDARAAGIGLQVFALFVSPKVPRDSAWDAVLRQVDLFYEVIVRDGSEVTAVSSSAELENLKSSGKMGALLSLEGADALSGDLYRLRVLYRLGVRQLGLTWNHANEAADGVEEDRGGGLTRFGRKLVEEMVRLRMILDVSHLSERGFWDVMEFSDAPVIASHSNCHAVCPHRRNLKDDQIRALVEKEGIMGITFVPQFVHEPKEEAAVEHLLRHIDHVCELGGERILAFGSDFDGISHKVKGLEDVGGFPFLEEQLLKRYPEEWVRRWMWDNWYEFYRKHLS</sequence>
<evidence type="ECO:0000313" key="1">
    <source>
        <dbReference type="EMBL" id="PRX41829.1"/>
    </source>
</evidence>
<dbReference type="Pfam" id="PF01244">
    <property type="entry name" value="Peptidase_M19"/>
    <property type="match status" value="1"/>
</dbReference>
<dbReference type="RefSeq" id="WP_170070350.1">
    <property type="nucleotide sequence ID" value="NZ_PVNE01000004.1"/>
</dbReference>
<dbReference type="PANTHER" id="PTHR10443">
    <property type="entry name" value="MICROSOMAL DIPEPTIDASE"/>
    <property type="match status" value="1"/>
</dbReference>
<dbReference type="PROSITE" id="PS00869">
    <property type="entry name" value="RENAL_DIPEPTIDASE_1"/>
    <property type="match status" value="1"/>
</dbReference>
<gene>
    <name evidence="1" type="ORF">CLV97_10469</name>
</gene>
<dbReference type="PROSITE" id="PS51365">
    <property type="entry name" value="RENAL_DIPEPTIDASE_2"/>
    <property type="match status" value="1"/>
</dbReference>
<dbReference type="EMBL" id="PVNE01000004">
    <property type="protein sequence ID" value="PRX41829.1"/>
    <property type="molecule type" value="Genomic_DNA"/>
</dbReference>
<dbReference type="InterPro" id="IPR008257">
    <property type="entry name" value="Pept_M19"/>
</dbReference>
<reference evidence="1 2" key="1">
    <citation type="submission" date="2018-03" db="EMBL/GenBank/DDBJ databases">
        <title>Genomic Encyclopedia of Archaeal and Bacterial Type Strains, Phase II (KMG-II): from individual species to whole genera.</title>
        <authorList>
            <person name="Goeker M."/>
        </authorList>
    </citation>
    <scope>NUCLEOTIDE SEQUENCE [LARGE SCALE GENOMIC DNA]</scope>
    <source>
        <strain evidence="1 2">DSM 44946</strain>
    </source>
</reference>
<accession>A0A2T0LHI5</accession>
<dbReference type="SUPFAM" id="SSF51556">
    <property type="entry name" value="Metallo-dependent hydrolases"/>
    <property type="match status" value="1"/>
</dbReference>
<dbReference type="CDD" id="cd01301">
    <property type="entry name" value="rDP_like"/>
    <property type="match status" value="1"/>
</dbReference>
<dbReference type="AlphaFoldDB" id="A0A2T0LHI5"/>
<dbReference type="Proteomes" id="UP000237797">
    <property type="component" value="Unassembled WGS sequence"/>
</dbReference>
<keyword evidence="2" id="KW-1185">Reference proteome</keyword>
<proteinExistence type="predicted"/>
<dbReference type="InterPro" id="IPR032466">
    <property type="entry name" value="Metal_Hydrolase"/>
</dbReference>
<protein>
    <submittedName>
        <fullName evidence="1">Dipeptidase</fullName>
    </submittedName>
</protein>
<comment type="caution">
    <text evidence="1">The sequence shown here is derived from an EMBL/GenBank/DDBJ whole genome shotgun (WGS) entry which is preliminary data.</text>
</comment>
<dbReference type="PANTHER" id="PTHR10443:SF12">
    <property type="entry name" value="DIPEPTIDASE"/>
    <property type="match status" value="1"/>
</dbReference>
<dbReference type="GO" id="GO:0006508">
    <property type="term" value="P:proteolysis"/>
    <property type="evidence" value="ECO:0007669"/>
    <property type="project" value="InterPro"/>
</dbReference>
<dbReference type="Gene3D" id="3.20.20.140">
    <property type="entry name" value="Metal-dependent hydrolases"/>
    <property type="match status" value="1"/>
</dbReference>